<feature type="non-terminal residue" evidence="2">
    <location>
        <position position="246"/>
    </location>
</feature>
<feature type="region of interest" description="Disordered" evidence="1">
    <location>
        <begin position="1"/>
        <end position="42"/>
    </location>
</feature>
<dbReference type="STRING" id="73230.A0A2B7XS90"/>
<protein>
    <submittedName>
        <fullName evidence="2">Uncharacterized protein</fullName>
    </submittedName>
</protein>
<accession>A0A2B7XS90</accession>
<evidence type="ECO:0000313" key="3">
    <source>
        <dbReference type="Proteomes" id="UP000226031"/>
    </source>
</evidence>
<name>A0A2B7XS90_9EURO</name>
<dbReference type="EMBL" id="PDND01001278">
    <property type="protein sequence ID" value="PGH11347.1"/>
    <property type="molecule type" value="Genomic_DNA"/>
</dbReference>
<proteinExistence type="predicted"/>
<dbReference type="Proteomes" id="UP000226031">
    <property type="component" value="Unassembled WGS sequence"/>
</dbReference>
<sequence length="246" mass="28116">MASEAPPDDGTAQSTIPTFASLGLEDTTQPAKRGIGENDGHKERTKQLEAQHMATQYQLADEDIAFNSLNFNEYIDMPQDDEDIETMFAEEHPNSQKMVGMAAGMLEPPPTLLDMLTTDLAEESKEPNPSKDATKDVVMKLFNFATDEDFVDWLRSYSVKTWFFEFWKNHLAVEHQKKADNGGQRARGTHFALVQSRLTEGENGGRARFSIETPDTSSYDMCDHYARFLFKTIYWNRQHNEGIWFR</sequence>
<gene>
    <name evidence="2" type="ORF">GX50_09030</name>
</gene>
<dbReference type="AlphaFoldDB" id="A0A2B7XS90"/>
<keyword evidence="3" id="KW-1185">Reference proteome</keyword>
<reference evidence="2 3" key="1">
    <citation type="submission" date="2017-10" db="EMBL/GenBank/DDBJ databases">
        <title>Comparative genomics in systemic dimorphic fungi from Ajellomycetaceae.</title>
        <authorList>
            <person name="Munoz J.F."/>
            <person name="Mcewen J.G."/>
            <person name="Clay O.K."/>
            <person name="Cuomo C.A."/>
        </authorList>
    </citation>
    <scope>NUCLEOTIDE SEQUENCE [LARGE SCALE GENOMIC DNA]</scope>
    <source>
        <strain evidence="2 3">UAMH4076</strain>
    </source>
</reference>
<evidence type="ECO:0000256" key="1">
    <source>
        <dbReference type="SAM" id="MobiDB-lite"/>
    </source>
</evidence>
<organism evidence="2 3">
    <name type="scientific">[Emmonsia] crescens</name>
    <dbReference type="NCBI Taxonomy" id="73230"/>
    <lineage>
        <taxon>Eukaryota</taxon>
        <taxon>Fungi</taxon>
        <taxon>Dikarya</taxon>
        <taxon>Ascomycota</taxon>
        <taxon>Pezizomycotina</taxon>
        <taxon>Eurotiomycetes</taxon>
        <taxon>Eurotiomycetidae</taxon>
        <taxon>Onygenales</taxon>
        <taxon>Ajellomycetaceae</taxon>
        <taxon>Emergomyces</taxon>
    </lineage>
</organism>
<comment type="caution">
    <text evidence="2">The sequence shown here is derived from an EMBL/GenBank/DDBJ whole genome shotgun (WGS) entry which is preliminary data.</text>
</comment>
<evidence type="ECO:0000313" key="2">
    <source>
        <dbReference type="EMBL" id="PGH11347.1"/>
    </source>
</evidence>